<dbReference type="SUPFAM" id="SSF56219">
    <property type="entry name" value="DNase I-like"/>
    <property type="match status" value="1"/>
</dbReference>
<accession>A0ABR2CQH5</accession>
<proteinExistence type="predicted"/>
<gene>
    <name evidence="1" type="ORF">V6N12_066562</name>
</gene>
<evidence type="ECO:0000313" key="2">
    <source>
        <dbReference type="Proteomes" id="UP001472677"/>
    </source>
</evidence>
<keyword evidence="2" id="KW-1185">Reference proteome</keyword>
<dbReference type="EMBL" id="JBBPBM010000046">
    <property type="protein sequence ID" value="KAK8521992.1"/>
    <property type="molecule type" value="Genomic_DNA"/>
</dbReference>
<dbReference type="InterPro" id="IPR036691">
    <property type="entry name" value="Endo/exonu/phosph_ase_sf"/>
</dbReference>
<comment type="caution">
    <text evidence="1">The sequence shown here is derived from an EMBL/GenBank/DDBJ whole genome shotgun (WGS) entry which is preliminary data.</text>
</comment>
<organism evidence="1 2">
    <name type="scientific">Hibiscus sabdariffa</name>
    <name type="common">roselle</name>
    <dbReference type="NCBI Taxonomy" id="183260"/>
    <lineage>
        <taxon>Eukaryota</taxon>
        <taxon>Viridiplantae</taxon>
        <taxon>Streptophyta</taxon>
        <taxon>Embryophyta</taxon>
        <taxon>Tracheophyta</taxon>
        <taxon>Spermatophyta</taxon>
        <taxon>Magnoliopsida</taxon>
        <taxon>eudicotyledons</taxon>
        <taxon>Gunneridae</taxon>
        <taxon>Pentapetalae</taxon>
        <taxon>rosids</taxon>
        <taxon>malvids</taxon>
        <taxon>Malvales</taxon>
        <taxon>Malvaceae</taxon>
        <taxon>Malvoideae</taxon>
        <taxon>Hibiscus</taxon>
    </lineage>
</organism>
<name>A0ABR2CQH5_9ROSI</name>
<sequence>MEIPNSGGSSTWSNQRSDEEAILEKLDRVLSSLEWNFLFPKAISVTDVAIASDHAPIILLINGVEKKVKKEFKFESRWLMEEECAQVVKEEW</sequence>
<evidence type="ECO:0000313" key="1">
    <source>
        <dbReference type="EMBL" id="KAK8521992.1"/>
    </source>
</evidence>
<dbReference type="Proteomes" id="UP001472677">
    <property type="component" value="Unassembled WGS sequence"/>
</dbReference>
<protein>
    <recommendedName>
        <fullName evidence="3">Endonuclease/exonuclease/phosphatase domain-containing protein</fullName>
    </recommendedName>
</protein>
<evidence type="ECO:0008006" key="3">
    <source>
        <dbReference type="Google" id="ProtNLM"/>
    </source>
</evidence>
<reference evidence="1 2" key="1">
    <citation type="journal article" date="2024" name="G3 (Bethesda)">
        <title>Genome assembly of Hibiscus sabdariffa L. provides insights into metabolisms of medicinal natural products.</title>
        <authorList>
            <person name="Kim T."/>
        </authorList>
    </citation>
    <scope>NUCLEOTIDE SEQUENCE [LARGE SCALE GENOMIC DNA]</scope>
    <source>
        <strain evidence="1">TK-2024</strain>
        <tissue evidence="1">Old leaves</tissue>
    </source>
</reference>
<dbReference type="PANTHER" id="PTHR33710">
    <property type="entry name" value="BNAC02G09200D PROTEIN"/>
    <property type="match status" value="1"/>
</dbReference>
<dbReference type="PANTHER" id="PTHR33710:SF79">
    <property type="entry name" value="OS06G0205337 PROTEIN"/>
    <property type="match status" value="1"/>
</dbReference>